<sequence length="144" mass="15651">MATSDVPIFSMLRNRMRWHQDRQKLLAENVANADTPNYRARDLAPPNFDSMLRGGVRAAASAGASTGVGPVRTDPGHIGATGSTVQNRFEVRRNTGLVATPDGNRVNLEDEMLKVAQNQMDYQAVAGLYQRSLGLIRTAIGKKA</sequence>
<name>A0A2T4YZ74_9HYPH</name>
<evidence type="ECO:0000256" key="3">
    <source>
        <dbReference type="ARBA" id="ARBA00014376"/>
    </source>
</evidence>
<dbReference type="EMBL" id="PZZL01000008">
    <property type="protein sequence ID" value="PTM52267.1"/>
    <property type="molecule type" value="Genomic_DNA"/>
</dbReference>
<evidence type="ECO:0000313" key="7">
    <source>
        <dbReference type="EMBL" id="PTM52267.1"/>
    </source>
</evidence>
<dbReference type="NCBIfam" id="NF004654">
    <property type="entry name" value="PRK06004.1"/>
    <property type="match status" value="1"/>
</dbReference>
<evidence type="ECO:0000256" key="2">
    <source>
        <dbReference type="ARBA" id="ARBA00009677"/>
    </source>
</evidence>
<organism evidence="7 8">
    <name type="scientific">Phreatobacter oligotrophus</name>
    <dbReference type="NCBI Taxonomy" id="1122261"/>
    <lineage>
        <taxon>Bacteria</taxon>
        <taxon>Pseudomonadati</taxon>
        <taxon>Pseudomonadota</taxon>
        <taxon>Alphaproteobacteria</taxon>
        <taxon>Hyphomicrobiales</taxon>
        <taxon>Phreatobacteraceae</taxon>
        <taxon>Phreatobacter</taxon>
    </lineage>
</organism>
<evidence type="ECO:0000313" key="8">
    <source>
        <dbReference type="Proteomes" id="UP000241808"/>
    </source>
</evidence>
<evidence type="ECO:0000256" key="4">
    <source>
        <dbReference type="ARBA" id="ARBA00023143"/>
    </source>
</evidence>
<keyword evidence="7" id="KW-0282">Flagellum</keyword>
<dbReference type="RefSeq" id="WP_108178655.1">
    <property type="nucleotide sequence ID" value="NZ_PZZL01000008.1"/>
</dbReference>
<evidence type="ECO:0000256" key="5">
    <source>
        <dbReference type="ARBA" id="ARBA00024934"/>
    </source>
</evidence>
<comment type="caution">
    <text evidence="7">The sequence shown here is derived from an EMBL/GenBank/DDBJ whole genome shotgun (WGS) entry which is preliminary data.</text>
</comment>
<dbReference type="GO" id="GO:0071973">
    <property type="term" value="P:bacterial-type flagellum-dependent cell motility"/>
    <property type="evidence" value="ECO:0007669"/>
    <property type="project" value="InterPro"/>
</dbReference>
<keyword evidence="7" id="KW-0966">Cell projection</keyword>
<gene>
    <name evidence="7" type="ORF">C8P69_10867</name>
</gene>
<dbReference type="Proteomes" id="UP000241808">
    <property type="component" value="Unassembled WGS sequence"/>
</dbReference>
<accession>A0A2T4YZ74</accession>
<reference evidence="7 8" key="1">
    <citation type="submission" date="2018-04" db="EMBL/GenBank/DDBJ databases">
        <title>Genomic Encyclopedia of Archaeal and Bacterial Type Strains, Phase II (KMG-II): from individual species to whole genera.</title>
        <authorList>
            <person name="Goeker M."/>
        </authorList>
    </citation>
    <scope>NUCLEOTIDE SEQUENCE [LARGE SCALE GENOMIC DNA]</scope>
    <source>
        <strain evidence="7 8">DSM 25521</strain>
    </source>
</reference>
<comment type="function">
    <text evidence="5 6">Structural component of flagellum, the bacterial motility apparatus. Part of the rod structure of flagellar basal body.</text>
</comment>
<comment type="similarity">
    <text evidence="2 6">Belongs to the flagella basal body rod proteins family.</text>
</comment>
<comment type="subcellular location">
    <subcellularLocation>
        <location evidence="1 6">Bacterial flagellum basal body</location>
    </subcellularLocation>
</comment>
<evidence type="ECO:0000256" key="6">
    <source>
        <dbReference type="PIRNR" id="PIRNR002889"/>
    </source>
</evidence>
<proteinExistence type="inferred from homology"/>
<keyword evidence="7" id="KW-0969">Cilium</keyword>
<evidence type="ECO:0000256" key="1">
    <source>
        <dbReference type="ARBA" id="ARBA00004117"/>
    </source>
</evidence>
<dbReference type="PIRSF" id="PIRSF002889">
    <property type="entry name" value="Rod_FlgB"/>
    <property type="match status" value="1"/>
</dbReference>
<comment type="subunit">
    <text evidence="6">The basal body constitutes a major portion of the flagellar organelle and consists of a number of rings mounted on a central rod.</text>
</comment>
<dbReference type="NCBIfam" id="TIGR01396">
    <property type="entry name" value="FlgB"/>
    <property type="match status" value="1"/>
</dbReference>
<dbReference type="OrthoDB" id="9788334at2"/>
<protein>
    <recommendedName>
        <fullName evidence="3 6">Flagellar basal body rod protein FlgB</fullName>
    </recommendedName>
</protein>
<dbReference type="AlphaFoldDB" id="A0A2T4YZ74"/>
<keyword evidence="4 6" id="KW-0975">Bacterial flagellum</keyword>
<dbReference type="GO" id="GO:0030694">
    <property type="term" value="C:bacterial-type flagellum basal body, rod"/>
    <property type="evidence" value="ECO:0007669"/>
    <property type="project" value="InterPro"/>
</dbReference>
<dbReference type="InterPro" id="IPR006300">
    <property type="entry name" value="FlgB"/>
</dbReference>
<keyword evidence="8" id="KW-1185">Reference proteome</keyword>